<dbReference type="InterPro" id="IPR050268">
    <property type="entry name" value="NADH-dep_flavin_reductase"/>
</dbReference>
<evidence type="ECO:0000313" key="5">
    <source>
        <dbReference type="Proteomes" id="UP001499994"/>
    </source>
</evidence>
<evidence type="ECO:0000259" key="3">
    <source>
        <dbReference type="SMART" id="SM00903"/>
    </source>
</evidence>
<dbReference type="PANTHER" id="PTHR30466">
    <property type="entry name" value="FLAVIN REDUCTASE"/>
    <property type="match status" value="1"/>
</dbReference>
<name>A0ABP7KRY5_9GAMM</name>
<keyword evidence="5" id="KW-1185">Reference proteome</keyword>
<dbReference type="SMART" id="SM00903">
    <property type="entry name" value="Flavin_Reduct"/>
    <property type="match status" value="1"/>
</dbReference>
<dbReference type="EMBL" id="BAABDG010000002">
    <property type="protein sequence ID" value="GAA3885639.1"/>
    <property type="molecule type" value="Genomic_DNA"/>
</dbReference>
<accession>A0ABP7KRY5</accession>
<dbReference type="Pfam" id="PF01613">
    <property type="entry name" value="Flavin_Reduct"/>
    <property type="match status" value="1"/>
</dbReference>
<dbReference type="InterPro" id="IPR002563">
    <property type="entry name" value="Flavin_Rdtase-like_dom"/>
</dbReference>
<dbReference type="Gene3D" id="2.30.110.10">
    <property type="entry name" value="Electron Transport, Fmn-binding Protein, Chain A"/>
    <property type="match status" value="1"/>
</dbReference>
<keyword evidence="2" id="KW-0560">Oxidoreductase</keyword>
<dbReference type="Proteomes" id="UP001499994">
    <property type="component" value="Unassembled WGS sequence"/>
</dbReference>
<proteinExistence type="inferred from homology"/>
<protein>
    <submittedName>
        <fullName evidence="4">Flavin reductase family protein</fullName>
    </submittedName>
</protein>
<evidence type="ECO:0000313" key="4">
    <source>
        <dbReference type="EMBL" id="GAA3885639.1"/>
    </source>
</evidence>
<dbReference type="InterPro" id="IPR012349">
    <property type="entry name" value="Split_barrel_FMN-bd"/>
</dbReference>
<gene>
    <name evidence="4" type="ORF">GCM10022405_08710</name>
</gene>
<dbReference type="RefSeq" id="WP_346079411.1">
    <property type="nucleotide sequence ID" value="NZ_BAABDG010000002.1"/>
</dbReference>
<comment type="similarity">
    <text evidence="1">Belongs to the non-flavoprotein flavin reductase family.</text>
</comment>
<evidence type="ECO:0000256" key="1">
    <source>
        <dbReference type="ARBA" id="ARBA00008898"/>
    </source>
</evidence>
<dbReference type="SUPFAM" id="SSF50475">
    <property type="entry name" value="FMN-binding split barrel"/>
    <property type="match status" value="1"/>
</dbReference>
<sequence length="161" mass="17685">MIDIATFKQAMSSFPSGVTVITVLNEQGKLTGMTVSAFSSLSLEPPLVLFCPDYRANSYPVLMQQKKFAIHILAAEQEQEAWAFASKSSDKSQGINWQLSALGNPLLENALTTIECELWREYAGGDHAIVVGEVKNILFSPYRTDPMIYCRGKILAPAQPA</sequence>
<comment type="caution">
    <text evidence="4">The sequence shown here is derived from an EMBL/GenBank/DDBJ whole genome shotgun (WGS) entry which is preliminary data.</text>
</comment>
<evidence type="ECO:0000256" key="2">
    <source>
        <dbReference type="ARBA" id="ARBA00023002"/>
    </source>
</evidence>
<reference evidence="5" key="1">
    <citation type="journal article" date="2019" name="Int. J. Syst. Evol. Microbiol.">
        <title>The Global Catalogue of Microorganisms (GCM) 10K type strain sequencing project: providing services to taxonomists for standard genome sequencing and annotation.</title>
        <authorList>
            <consortium name="The Broad Institute Genomics Platform"/>
            <consortium name="The Broad Institute Genome Sequencing Center for Infectious Disease"/>
            <person name="Wu L."/>
            <person name="Ma J."/>
        </authorList>
    </citation>
    <scope>NUCLEOTIDE SEQUENCE [LARGE SCALE GENOMIC DNA]</scope>
    <source>
        <strain evidence="5">JCM 17201</strain>
    </source>
</reference>
<organism evidence="4 5">
    <name type="scientific">Gibbsiella dentisursi</name>
    <dbReference type="NCBI Taxonomy" id="796890"/>
    <lineage>
        <taxon>Bacteria</taxon>
        <taxon>Pseudomonadati</taxon>
        <taxon>Pseudomonadota</taxon>
        <taxon>Gammaproteobacteria</taxon>
        <taxon>Enterobacterales</taxon>
        <taxon>Yersiniaceae</taxon>
        <taxon>Gibbsiella</taxon>
    </lineage>
</organism>
<dbReference type="PANTHER" id="PTHR30466:SF11">
    <property type="entry name" value="FLAVIN-DEPENDENT MONOOXYGENASE, REDUCTASE SUBUNIT HSAB"/>
    <property type="match status" value="1"/>
</dbReference>
<feature type="domain" description="Flavin reductase like" evidence="3">
    <location>
        <begin position="11"/>
        <end position="156"/>
    </location>
</feature>